<dbReference type="STRING" id="540747.SAMN04488031_102595"/>
<keyword evidence="5" id="KW-1185">Reference proteome</keyword>
<dbReference type="SUPFAM" id="SSF56281">
    <property type="entry name" value="Metallo-hydrolase/oxidoreductase"/>
    <property type="match status" value="1"/>
</dbReference>
<dbReference type="Proteomes" id="UP000051401">
    <property type="component" value="Unassembled WGS sequence"/>
</dbReference>
<dbReference type="PANTHER" id="PTHR42951">
    <property type="entry name" value="METALLO-BETA-LACTAMASE DOMAIN-CONTAINING"/>
    <property type="match status" value="1"/>
</dbReference>
<dbReference type="EMBL" id="LAXI01000001">
    <property type="protein sequence ID" value="KRS19600.1"/>
    <property type="molecule type" value="Genomic_DNA"/>
</dbReference>
<reference evidence="4 6" key="2">
    <citation type="submission" date="2018-08" db="EMBL/GenBank/DDBJ databases">
        <title>Genetic Globetrotter - A new plasmid hitch-hiking vast phylogenetic and geographic distances.</title>
        <authorList>
            <person name="Vollmers J."/>
            <person name="Petersen J."/>
        </authorList>
    </citation>
    <scope>NUCLEOTIDE SEQUENCE [LARGE SCALE GENOMIC DNA]</scope>
    <source>
        <strain evidence="4 6">DSM 26383</strain>
    </source>
</reference>
<dbReference type="Proteomes" id="UP000325785">
    <property type="component" value="Chromosome"/>
</dbReference>
<sequence>MSGVDELEQPIESVALAEGLTWEDDWFAVGAVDPDTLAIGEPAYHQKNWSYLISDGGESLLFDTGSGRRPVAPVVQRHAGVSTRAFPSHMHFDHLGGVNAFGPVIVADLPMLRAMAPDDSLTPTEEAYLGQYEDLSPPTFPVGHWAGIGEVVQVGLRHLHVLHTPGHSPDSVSLWEPGRNRLYAADFLYRGHLYAQTPGASLPAYRATLETLLDMLPEDIDILGAHGQTEGGTDDMPRLGHADLSALHDTLCDLLTGPPHEGQREVNPRMTLLYSKASFTA</sequence>
<dbReference type="SMART" id="SM00849">
    <property type="entry name" value="Lactamase_B"/>
    <property type="match status" value="1"/>
</dbReference>
<dbReference type="PANTHER" id="PTHR42951:SF4">
    <property type="entry name" value="ACYL-COENZYME A THIOESTERASE MBLAC2"/>
    <property type="match status" value="1"/>
</dbReference>
<protein>
    <submittedName>
        <fullName evidence="4">Hydroxyacylglutathione hydrolase</fullName>
    </submittedName>
</protein>
<evidence type="ECO:0000313" key="6">
    <source>
        <dbReference type="Proteomes" id="UP000325785"/>
    </source>
</evidence>
<name>A0A0T5PEK5_9RHOB</name>
<dbReference type="InterPro" id="IPR001279">
    <property type="entry name" value="Metallo-B-lactamas"/>
</dbReference>
<evidence type="ECO:0000256" key="1">
    <source>
        <dbReference type="ARBA" id="ARBA00005250"/>
    </source>
</evidence>
<reference evidence="3 5" key="1">
    <citation type="submission" date="2015-04" db="EMBL/GenBank/DDBJ databases">
        <title>The draft genome sequence of Roseovarius indicus B108T.</title>
        <authorList>
            <person name="Li G."/>
            <person name="Lai Q."/>
            <person name="Shao Z."/>
            <person name="Yan P."/>
        </authorList>
    </citation>
    <scope>NUCLEOTIDE SEQUENCE [LARGE SCALE GENOMIC DNA]</scope>
    <source>
        <strain evidence="3 5">B108</strain>
    </source>
</reference>
<dbReference type="OrthoDB" id="9773738at2"/>
<dbReference type="Gene3D" id="3.60.15.10">
    <property type="entry name" value="Ribonuclease Z/Hydroxyacylglutathione hydrolase-like"/>
    <property type="match status" value="1"/>
</dbReference>
<organism evidence="3 5">
    <name type="scientific">Roseovarius indicus</name>
    <dbReference type="NCBI Taxonomy" id="540747"/>
    <lineage>
        <taxon>Bacteria</taxon>
        <taxon>Pseudomonadati</taxon>
        <taxon>Pseudomonadota</taxon>
        <taxon>Alphaproteobacteria</taxon>
        <taxon>Rhodobacterales</taxon>
        <taxon>Roseobacteraceae</taxon>
        <taxon>Roseovarius</taxon>
    </lineage>
</organism>
<gene>
    <name evidence="4" type="ORF">RIdsm_04907</name>
    <name evidence="3" type="ORF">XM52_01810</name>
</gene>
<proteinExistence type="inferred from homology"/>
<dbReference type="AlphaFoldDB" id="A0A0T5PEK5"/>
<keyword evidence="4" id="KW-0378">Hydrolase</keyword>
<dbReference type="PATRIC" id="fig|540747.5.peg.365"/>
<evidence type="ECO:0000313" key="3">
    <source>
        <dbReference type="EMBL" id="KRS19600.1"/>
    </source>
</evidence>
<dbReference type="GO" id="GO:0016787">
    <property type="term" value="F:hydrolase activity"/>
    <property type="evidence" value="ECO:0007669"/>
    <property type="project" value="UniProtKB-KW"/>
</dbReference>
<dbReference type="InterPro" id="IPR050855">
    <property type="entry name" value="NDM-1-like"/>
</dbReference>
<dbReference type="EMBL" id="CP031598">
    <property type="protein sequence ID" value="QEW29065.1"/>
    <property type="molecule type" value="Genomic_DNA"/>
</dbReference>
<dbReference type="GO" id="GO:0017001">
    <property type="term" value="P:antibiotic catabolic process"/>
    <property type="evidence" value="ECO:0007669"/>
    <property type="project" value="UniProtKB-ARBA"/>
</dbReference>
<evidence type="ECO:0000259" key="2">
    <source>
        <dbReference type="SMART" id="SM00849"/>
    </source>
</evidence>
<dbReference type="Pfam" id="PF00753">
    <property type="entry name" value="Lactamase_B"/>
    <property type="match status" value="1"/>
</dbReference>
<comment type="similarity">
    <text evidence="1">Belongs to the metallo-beta-lactamase superfamily. Class-B beta-lactamase family.</text>
</comment>
<accession>A0A0T5PEK5</accession>
<dbReference type="InterPro" id="IPR036866">
    <property type="entry name" value="RibonucZ/Hydroxyglut_hydro"/>
</dbReference>
<evidence type="ECO:0000313" key="5">
    <source>
        <dbReference type="Proteomes" id="UP000051401"/>
    </source>
</evidence>
<dbReference type="RefSeq" id="WP_057812667.1">
    <property type="nucleotide sequence ID" value="NZ_CP031598.1"/>
</dbReference>
<feature type="domain" description="Metallo-beta-lactamase" evidence="2">
    <location>
        <begin position="47"/>
        <end position="226"/>
    </location>
</feature>
<evidence type="ECO:0000313" key="4">
    <source>
        <dbReference type="EMBL" id="QEW29065.1"/>
    </source>
</evidence>
<dbReference type="KEGG" id="rid:RIdsm_04907"/>